<sequence>MKNLLAAMVVTLAVASPLGMASAQDAAALPDLKGNWVGTSETVLLGSAAHHEDGEAGPRLSEMEFTMAVEGQDGRRFWGTFTSATSNETFIGVIGFDGKSIVARDTDGLIDGVLSDENTMDVVYSHTGDSTVVAATTFERQN</sequence>
<reference evidence="2 3" key="1">
    <citation type="submission" date="2020-08" db="EMBL/GenBank/DDBJ databases">
        <title>Genomic Encyclopedia of Type Strains, Phase IV (KMG-IV): sequencing the most valuable type-strain genomes for metagenomic binning, comparative biology and taxonomic classification.</title>
        <authorList>
            <person name="Goeker M."/>
        </authorList>
    </citation>
    <scope>NUCLEOTIDE SEQUENCE [LARGE SCALE GENOMIC DNA]</scope>
    <source>
        <strain evidence="2 3">DSM 103570</strain>
    </source>
</reference>
<feature type="signal peptide" evidence="1">
    <location>
        <begin position="1"/>
        <end position="21"/>
    </location>
</feature>
<dbReference type="EMBL" id="JACIEM010000002">
    <property type="protein sequence ID" value="MBB4003099.1"/>
    <property type="molecule type" value="Genomic_DNA"/>
</dbReference>
<evidence type="ECO:0008006" key="4">
    <source>
        <dbReference type="Google" id="ProtNLM"/>
    </source>
</evidence>
<dbReference type="Proteomes" id="UP000588647">
    <property type="component" value="Unassembled WGS sequence"/>
</dbReference>
<keyword evidence="3" id="KW-1185">Reference proteome</keyword>
<organism evidence="2 3">
    <name type="scientific">Aurantimonas endophytica</name>
    <dbReference type="NCBI Taxonomy" id="1522175"/>
    <lineage>
        <taxon>Bacteria</taxon>
        <taxon>Pseudomonadati</taxon>
        <taxon>Pseudomonadota</taxon>
        <taxon>Alphaproteobacteria</taxon>
        <taxon>Hyphomicrobiales</taxon>
        <taxon>Aurantimonadaceae</taxon>
        <taxon>Aurantimonas</taxon>
    </lineage>
</organism>
<protein>
    <recommendedName>
        <fullName evidence="4">Lipocalin-like domain-containing protein</fullName>
    </recommendedName>
</protein>
<proteinExistence type="predicted"/>
<evidence type="ECO:0000256" key="1">
    <source>
        <dbReference type="SAM" id="SignalP"/>
    </source>
</evidence>
<dbReference type="AlphaFoldDB" id="A0A7W6HDA0"/>
<keyword evidence="1" id="KW-0732">Signal</keyword>
<evidence type="ECO:0000313" key="3">
    <source>
        <dbReference type="Proteomes" id="UP000588647"/>
    </source>
</evidence>
<dbReference type="RefSeq" id="WP_183207785.1">
    <property type="nucleotide sequence ID" value="NZ_JAAAMM010000002.1"/>
</dbReference>
<gene>
    <name evidence="2" type="ORF">GGR03_002174</name>
</gene>
<feature type="chain" id="PRO_5031093696" description="Lipocalin-like domain-containing protein" evidence="1">
    <location>
        <begin position="22"/>
        <end position="142"/>
    </location>
</feature>
<accession>A0A7W6HDA0</accession>
<comment type="caution">
    <text evidence="2">The sequence shown here is derived from an EMBL/GenBank/DDBJ whole genome shotgun (WGS) entry which is preliminary data.</text>
</comment>
<name>A0A7W6HDA0_9HYPH</name>
<evidence type="ECO:0000313" key="2">
    <source>
        <dbReference type="EMBL" id="MBB4003099.1"/>
    </source>
</evidence>